<sequence length="214" mass="24459">MNGNALDFFHTLAKKDGIEPDVVKFSKSNDFSAFDMDFVKPYLGCSVDWLDVGAGTGLLINGLHQKVRNIVAIEPVEEFSNFIVKAENVSVINETHSGYIEKYADMPFELITCFGFIQYLNTQEALDFYKKFYPLLKENGKFIVKNQFGVQGDVVVDTFSEALQSVYYSEYRTLEHEKKLMAEAGFKNFEVVDIYPPECSKWDNTHYFAIVAEK</sequence>
<keyword evidence="3" id="KW-1185">Reference proteome</keyword>
<dbReference type="EMBL" id="CP065938">
    <property type="protein sequence ID" value="UWX06433.1"/>
    <property type="molecule type" value="Genomic_DNA"/>
</dbReference>
<dbReference type="RefSeq" id="WP_334316041.1">
    <property type="nucleotide sequence ID" value="NZ_CP065938.1"/>
</dbReference>
<evidence type="ECO:0000259" key="1">
    <source>
        <dbReference type="Pfam" id="PF08241"/>
    </source>
</evidence>
<dbReference type="CDD" id="cd02440">
    <property type="entry name" value="AdoMet_MTases"/>
    <property type="match status" value="1"/>
</dbReference>
<dbReference type="InterPro" id="IPR013216">
    <property type="entry name" value="Methyltransf_11"/>
</dbReference>
<dbReference type="Gene3D" id="3.40.50.150">
    <property type="entry name" value="Vaccinia Virus protein VP39"/>
    <property type="match status" value="1"/>
</dbReference>
<protein>
    <submittedName>
        <fullName evidence="2">Class I SAM-dependent methyltransferase</fullName>
    </submittedName>
</protein>
<evidence type="ECO:0000313" key="3">
    <source>
        <dbReference type="Proteomes" id="UP001058120"/>
    </source>
</evidence>
<dbReference type="GO" id="GO:0008168">
    <property type="term" value="F:methyltransferase activity"/>
    <property type="evidence" value="ECO:0007669"/>
    <property type="project" value="UniProtKB-KW"/>
</dbReference>
<accession>A0ABY5Y346</accession>
<dbReference type="Proteomes" id="UP001058120">
    <property type="component" value="Chromosome"/>
</dbReference>
<feature type="domain" description="Methyltransferase type 11" evidence="1">
    <location>
        <begin position="50"/>
        <end position="144"/>
    </location>
</feature>
<dbReference type="Pfam" id="PF08241">
    <property type="entry name" value="Methyltransf_11"/>
    <property type="match status" value="1"/>
</dbReference>
<gene>
    <name evidence="2" type="ORF">JBF11_03730</name>
</gene>
<keyword evidence="2" id="KW-0489">Methyltransferase</keyword>
<dbReference type="InterPro" id="IPR029063">
    <property type="entry name" value="SAM-dependent_MTases_sf"/>
</dbReference>
<organism evidence="2 3">
    <name type="scientific">Taurinivorans muris</name>
    <dbReference type="NCBI Taxonomy" id="2787751"/>
    <lineage>
        <taxon>Bacteria</taxon>
        <taxon>Pseudomonadati</taxon>
        <taxon>Thermodesulfobacteriota</taxon>
        <taxon>Desulfovibrionia</taxon>
        <taxon>Desulfovibrionales</taxon>
        <taxon>Desulfovibrionaceae</taxon>
        <taxon>Taurinivorans</taxon>
    </lineage>
</organism>
<proteinExistence type="predicted"/>
<reference evidence="2" key="1">
    <citation type="submission" date="2020-12" db="EMBL/GenBank/DDBJ databases">
        <title>Taurinivorans muris gen. nov., sp. nov., fundamental and realized metabolic niche of a ubiquitous sulfidogenic bacterium in the murine intestine.</title>
        <authorList>
            <person name="Ye H."/>
            <person name="Hanson B.T."/>
            <person name="Loy A."/>
        </authorList>
    </citation>
    <scope>NUCLEOTIDE SEQUENCE</scope>
    <source>
        <strain evidence="2">LT0009</strain>
    </source>
</reference>
<name>A0ABY5Y346_9BACT</name>
<dbReference type="SUPFAM" id="SSF53335">
    <property type="entry name" value="S-adenosyl-L-methionine-dependent methyltransferases"/>
    <property type="match status" value="1"/>
</dbReference>
<keyword evidence="2" id="KW-0808">Transferase</keyword>
<evidence type="ECO:0000313" key="2">
    <source>
        <dbReference type="EMBL" id="UWX06433.1"/>
    </source>
</evidence>
<dbReference type="GO" id="GO:0032259">
    <property type="term" value="P:methylation"/>
    <property type="evidence" value="ECO:0007669"/>
    <property type="project" value="UniProtKB-KW"/>
</dbReference>